<dbReference type="OrthoDB" id="2436573at2759"/>
<evidence type="ECO:0000313" key="1">
    <source>
        <dbReference type="EMBL" id="RIA79006.1"/>
    </source>
</evidence>
<evidence type="ECO:0000313" key="2">
    <source>
        <dbReference type="Proteomes" id="UP000265703"/>
    </source>
</evidence>
<keyword evidence="2" id="KW-1185">Reference proteome</keyword>
<protein>
    <submittedName>
        <fullName evidence="1">Uncharacterized protein</fullName>
    </submittedName>
</protein>
<proteinExistence type="predicted"/>
<name>A0A397S2H3_9GLOM</name>
<gene>
    <name evidence="1" type="ORF">C1645_841805</name>
</gene>
<dbReference type="EMBL" id="QKYT01001688">
    <property type="protein sequence ID" value="RIA79006.1"/>
    <property type="molecule type" value="Genomic_DNA"/>
</dbReference>
<sequence>MSVSTLTNELWFVESKFQFGYCYVNGIGIEVNKEKGFELYNEAAGKICIIQNENEEEIVNDLDKIF</sequence>
<accession>A0A397S2H3</accession>
<dbReference type="Proteomes" id="UP000265703">
    <property type="component" value="Unassembled WGS sequence"/>
</dbReference>
<organism evidence="1 2">
    <name type="scientific">Glomus cerebriforme</name>
    <dbReference type="NCBI Taxonomy" id="658196"/>
    <lineage>
        <taxon>Eukaryota</taxon>
        <taxon>Fungi</taxon>
        <taxon>Fungi incertae sedis</taxon>
        <taxon>Mucoromycota</taxon>
        <taxon>Glomeromycotina</taxon>
        <taxon>Glomeromycetes</taxon>
        <taxon>Glomerales</taxon>
        <taxon>Glomeraceae</taxon>
        <taxon>Glomus</taxon>
    </lineage>
</organism>
<dbReference type="AlphaFoldDB" id="A0A397S2H3"/>
<dbReference type="InterPro" id="IPR011990">
    <property type="entry name" value="TPR-like_helical_dom_sf"/>
</dbReference>
<comment type="caution">
    <text evidence="1">The sequence shown here is derived from an EMBL/GenBank/DDBJ whole genome shotgun (WGS) entry which is preliminary data.</text>
</comment>
<reference evidence="1 2" key="1">
    <citation type="submission" date="2018-06" db="EMBL/GenBank/DDBJ databases">
        <title>Comparative genomics reveals the genomic features of Rhizophagus irregularis, R. cerebriforme, R. diaphanum and Gigaspora rosea, and their symbiotic lifestyle signature.</title>
        <authorList>
            <person name="Morin E."/>
            <person name="San Clemente H."/>
            <person name="Chen E.C.H."/>
            <person name="De La Providencia I."/>
            <person name="Hainaut M."/>
            <person name="Kuo A."/>
            <person name="Kohler A."/>
            <person name="Murat C."/>
            <person name="Tang N."/>
            <person name="Roy S."/>
            <person name="Loubradou J."/>
            <person name="Henrissat B."/>
            <person name="Grigoriev I.V."/>
            <person name="Corradi N."/>
            <person name="Roux C."/>
            <person name="Martin F.M."/>
        </authorList>
    </citation>
    <scope>NUCLEOTIDE SEQUENCE [LARGE SCALE GENOMIC DNA]</scope>
    <source>
        <strain evidence="1 2">DAOM 227022</strain>
    </source>
</reference>
<dbReference type="Gene3D" id="1.25.40.10">
    <property type="entry name" value="Tetratricopeptide repeat domain"/>
    <property type="match status" value="1"/>
</dbReference>